<keyword evidence="1" id="KW-0996">Nickel insertion</keyword>
<organism evidence="4 5">
    <name type="scientific">Owenia fusiformis</name>
    <name type="common">Polychaete worm</name>
    <dbReference type="NCBI Taxonomy" id="6347"/>
    <lineage>
        <taxon>Eukaryota</taxon>
        <taxon>Metazoa</taxon>
        <taxon>Spiralia</taxon>
        <taxon>Lophotrochozoa</taxon>
        <taxon>Annelida</taxon>
        <taxon>Polychaeta</taxon>
        <taxon>Sedentaria</taxon>
        <taxon>Canalipalpata</taxon>
        <taxon>Sabellida</taxon>
        <taxon>Oweniida</taxon>
        <taxon>Oweniidae</taxon>
        <taxon>Owenia</taxon>
    </lineage>
</organism>
<protein>
    <submittedName>
        <fullName evidence="4">Uncharacterized protein</fullName>
    </submittedName>
</protein>
<dbReference type="EMBL" id="CAIIXF020000001">
    <property type="protein sequence ID" value="CAH1775967.1"/>
    <property type="molecule type" value="Genomic_DNA"/>
</dbReference>
<dbReference type="OrthoDB" id="2550922at2759"/>
<dbReference type="AlphaFoldDB" id="A0A8J1TTI4"/>
<name>A0A8J1TTI4_OWEFU</name>
<evidence type="ECO:0000256" key="2">
    <source>
        <dbReference type="ARBA" id="ARBA00023186"/>
    </source>
</evidence>
<dbReference type="InterPro" id="IPR038277">
    <property type="entry name" value="UreF_sf"/>
</dbReference>
<evidence type="ECO:0000313" key="4">
    <source>
        <dbReference type="EMBL" id="CAH1775967.1"/>
    </source>
</evidence>
<gene>
    <name evidence="4" type="ORF">OFUS_LOCUS3200</name>
</gene>
<comment type="similarity">
    <text evidence="3">Belongs to the UreF family.</text>
</comment>
<accession>A0A8J1TTI4</accession>
<evidence type="ECO:0000256" key="3">
    <source>
        <dbReference type="ARBA" id="ARBA00046339"/>
    </source>
</evidence>
<dbReference type="GO" id="GO:0016151">
    <property type="term" value="F:nickel cation binding"/>
    <property type="evidence" value="ECO:0007669"/>
    <property type="project" value="InterPro"/>
</dbReference>
<dbReference type="PIRSF" id="PIRSF009467">
    <property type="entry name" value="Ureas_acces_UreF"/>
    <property type="match status" value="1"/>
</dbReference>
<dbReference type="HAMAP" id="MF_01385">
    <property type="entry name" value="UreF"/>
    <property type="match status" value="1"/>
</dbReference>
<dbReference type="Proteomes" id="UP000749559">
    <property type="component" value="Unassembled WGS sequence"/>
</dbReference>
<dbReference type="Pfam" id="PF01730">
    <property type="entry name" value="UreF"/>
    <property type="match status" value="1"/>
</dbReference>
<keyword evidence="2" id="KW-0143">Chaperone</keyword>
<proteinExistence type="inferred from homology"/>
<dbReference type="InterPro" id="IPR002639">
    <property type="entry name" value="UreF"/>
</dbReference>
<evidence type="ECO:0000256" key="1">
    <source>
        <dbReference type="ARBA" id="ARBA00022988"/>
    </source>
</evidence>
<dbReference type="PANTHER" id="PTHR33620:SF1">
    <property type="entry name" value="UREASE ACCESSORY PROTEIN F"/>
    <property type="match status" value="1"/>
</dbReference>
<comment type="caution">
    <text evidence="4">The sequence shown here is derived from an EMBL/GenBank/DDBJ whole genome shotgun (WGS) entry which is preliminary data.</text>
</comment>
<sequence length="256" mass="28506">MTLNLEIRKEKQNMSKFLTALQLSDSAFPTGGFAHSLGLEAVMKHKKINNTDDLLKFAVCSMENAGSFNIPFVKAAYEAVDEPTLPEVIDNPKMSHPSQESILRLIDLDNTCEACLSNHIANRASSRQGRSMLDTTYKATELHLLGSIQALIDENKLEGHHPVMFGYICSVLGVGKQEVIEMYMFGVLRCIVASAVRLSIIGPLQGQNIQYKLQQLVPSILKRNQKRCVEDAVITSPFIDVIQAKQDTLFSKLFYS</sequence>
<dbReference type="PANTHER" id="PTHR33620">
    <property type="entry name" value="UREASE ACCESSORY PROTEIN F"/>
    <property type="match status" value="1"/>
</dbReference>
<dbReference type="Gene3D" id="1.10.4190.10">
    <property type="entry name" value="Urease accessory protein UreF"/>
    <property type="match status" value="1"/>
</dbReference>
<keyword evidence="5" id="KW-1185">Reference proteome</keyword>
<evidence type="ECO:0000313" key="5">
    <source>
        <dbReference type="Proteomes" id="UP000749559"/>
    </source>
</evidence>
<reference evidence="4" key="1">
    <citation type="submission" date="2022-03" db="EMBL/GenBank/DDBJ databases">
        <authorList>
            <person name="Martin C."/>
        </authorList>
    </citation>
    <scope>NUCLEOTIDE SEQUENCE</scope>
</reference>